<evidence type="ECO:0000256" key="1">
    <source>
        <dbReference type="SAM" id="MobiDB-lite"/>
    </source>
</evidence>
<dbReference type="EnsemblPlants" id="MELO3C035362.2.1">
    <property type="protein sequence ID" value="MELO3C035362.2.1"/>
    <property type="gene ID" value="MELO3C035362.2"/>
</dbReference>
<feature type="region of interest" description="Disordered" evidence="1">
    <location>
        <begin position="1"/>
        <end position="34"/>
    </location>
</feature>
<accession>A0A9I9ELE2</accession>
<evidence type="ECO:0000313" key="2">
    <source>
        <dbReference type="EnsemblPlants" id="MELO3C035362.2.1"/>
    </source>
</evidence>
<dbReference type="Gramene" id="MELO3C035362.2.1">
    <property type="protein sequence ID" value="MELO3C035362.2.1"/>
    <property type="gene ID" value="MELO3C035362.2"/>
</dbReference>
<proteinExistence type="predicted"/>
<dbReference type="AlphaFoldDB" id="A0A9I9ELE2"/>
<sequence>RTKKGSVRGRTNSTSSNGNRPSSSSNSAPSPMSADQYAMDLGFTMVTRSRTRSFGIRVGSPTESSTLPRPLVNLIHPSVTHGLFLFVRTNFPLRFIQRWNNFSLTDDVLSTPIQESYFYFSR</sequence>
<feature type="compositionally biased region" description="Low complexity" evidence="1">
    <location>
        <begin position="8"/>
        <end position="34"/>
    </location>
</feature>
<protein>
    <submittedName>
        <fullName evidence="2">Uncharacterized protein</fullName>
    </submittedName>
</protein>
<organism evidence="2">
    <name type="scientific">Cucumis melo</name>
    <name type="common">Muskmelon</name>
    <dbReference type="NCBI Taxonomy" id="3656"/>
    <lineage>
        <taxon>Eukaryota</taxon>
        <taxon>Viridiplantae</taxon>
        <taxon>Streptophyta</taxon>
        <taxon>Embryophyta</taxon>
        <taxon>Tracheophyta</taxon>
        <taxon>Spermatophyta</taxon>
        <taxon>Magnoliopsida</taxon>
        <taxon>eudicotyledons</taxon>
        <taxon>Gunneridae</taxon>
        <taxon>Pentapetalae</taxon>
        <taxon>rosids</taxon>
        <taxon>fabids</taxon>
        <taxon>Cucurbitales</taxon>
        <taxon>Cucurbitaceae</taxon>
        <taxon>Benincaseae</taxon>
        <taxon>Cucumis</taxon>
    </lineage>
</organism>
<name>A0A9I9ELE2_CUCME</name>
<reference evidence="2" key="1">
    <citation type="submission" date="2023-03" db="UniProtKB">
        <authorList>
            <consortium name="EnsemblPlants"/>
        </authorList>
    </citation>
    <scope>IDENTIFICATION</scope>
</reference>